<dbReference type="AlphaFoldDB" id="A0A518IQC9"/>
<dbReference type="PANTHER" id="PTHR13318">
    <property type="entry name" value="PARTNER OF PAIRED, ISOFORM B-RELATED"/>
    <property type="match status" value="1"/>
</dbReference>
<accession>A0A518IQC9</accession>
<sequence>MVRGGGRKAATIPICCRFRREQLAAVSKYPNLMLQPKRSLLRFPLPLPRRLLSQSIAVAFLIVAAGCGSQQAPDAVVGESDLPSANTVADPNEQSLAQQIADVEASQSERIFLNAPVVDSDLTQLAQLESLSDLLLDGGAVTDTGIAAIVTCPNLKHLRLRFSPIGDDGLRQIAQLKDLEILNLPHSACTAAGIGELADLPKLRQLRLGSDRATAEICQAISRLESLRSLHLIDIPVDDENLLRLADLKNLRSLYIDGGRVSDAGWQALFAKRSDLHVHIDQTHHDLDPGKHDPDH</sequence>
<dbReference type="EMBL" id="CP036318">
    <property type="protein sequence ID" value="QDV55309.1"/>
    <property type="molecule type" value="Genomic_DNA"/>
</dbReference>
<dbReference type="InterPro" id="IPR001611">
    <property type="entry name" value="Leu-rich_rpt"/>
</dbReference>
<dbReference type="Proteomes" id="UP000316770">
    <property type="component" value="Chromosome"/>
</dbReference>
<gene>
    <name evidence="1" type="ORF">Mal33_12800</name>
</gene>
<proteinExistence type="predicted"/>
<name>A0A518IQC9_9BACT</name>
<evidence type="ECO:0000313" key="2">
    <source>
        <dbReference type="Proteomes" id="UP000316770"/>
    </source>
</evidence>
<dbReference type="PANTHER" id="PTHR13318:SF95">
    <property type="entry name" value="F-BOX PROTEIN YLR352W"/>
    <property type="match status" value="1"/>
</dbReference>
<protein>
    <submittedName>
        <fullName evidence="1">Leucine Rich repeats (2 copies)</fullName>
    </submittedName>
</protein>
<dbReference type="GO" id="GO:0019005">
    <property type="term" value="C:SCF ubiquitin ligase complex"/>
    <property type="evidence" value="ECO:0007669"/>
    <property type="project" value="TreeGrafter"/>
</dbReference>
<dbReference type="SUPFAM" id="SSF52047">
    <property type="entry name" value="RNI-like"/>
    <property type="match status" value="1"/>
</dbReference>
<dbReference type="InterPro" id="IPR032675">
    <property type="entry name" value="LRR_dom_sf"/>
</dbReference>
<dbReference type="Pfam" id="PF13516">
    <property type="entry name" value="LRR_6"/>
    <property type="match status" value="1"/>
</dbReference>
<dbReference type="GO" id="GO:0031146">
    <property type="term" value="P:SCF-dependent proteasomal ubiquitin-dependent protein catabolic process"/>
    <property type="evidence" value="ECO:0007669"/>
    <property type="project" value="TreeGrafter"/>
</dbReference>
<evidence type="ECO:0000313" key="1">
    <source>
        <dbReference type="EMBL" id="QDV55309.1"/>
    </source>
</evidence>
<reference evidence="1 2" key="1">
    <citation type="submission" date="2019-02" db="EMBL/GenBank/DDBJ databases">
        <title>Deep-cultivation of Planctomycetes and their phenomic and genomic characterization uncovers novel biology.</title>
        <authorList>
            <person name="Wiegand S."/>
            <person name="Jogler M."/>
            <person name="Boedeker C."/>
            <person name="Pinto D."/>
            <person name="Vollmers J."/>
            <person name="Rivas-Marin E."/>
            <person name="Kohn T."/>
            <person name="Peeters S.H."/>
            <person name="Heuer A."/>
            <person name="Rast P."/>
            <person name="Oberbeckmann S."/>
            <person name="Bunk B."/>
            <person name="Jeske O."/>
            <person name="Meyerdierks A."/>
            <person name="Storesund J.E."/>
            <person name="Kallscheuer N."/>
            <person name="Luecker S."/>
            <person name="Lage O.M."/>
            <person name="Pohl T."/>
            <person name="Merkel B.J."/>
            <person name="Hornburger P."/>
            <person name="Mueller R.-W."/>
            <person name="Bruemmer F."/>
            <person name="Labrenz M."/>
            <person name="Spormann A.M."/>
            <person name="Op den Camp H."/>
            <person name="Overmann J."/>
            <person name="Amann R."/>
            <person name="Jetten M.S.M."/>
            <person name="Mascher T."/>
            <person name="Medema M.H."/>
            <person name="Devos D.P."/>
            <person name="Kaster A.-K."/>
            <person name="Ovreas L."/>
            <person name="Rohde M."/>
            <person name="Galperin M.Y."/>
            <person name="Jogler C."/>
        </authorList>
    </citation>
    <scope>NUCLEOTIDE SEQUENCE [LARGE SCALE GENOMIC DNA]</scope>
    <source>
        <strain evidence="1 2">Mal33</strain>
    </source>
</reference>
<organism evidence="1 2">
    <name type="scientific">Rosistilla oblonga</name>
    <dbReference type="NCBI Taxonomy" id="2527990"/>
    <lineage>
        <taxon>Bacteria</taxon>
        <taxon>Pseudomonadati</taxon>
        <taxon>Planctomycetota</taxon>
        <taxon>Planctomycetia</taxon>
        <taxon>Pirellulales</taxon>
        <taxon>Pirellulaceae</taxon>
        <taxon>Rosistilla</taxon>
    </lineage>
</organism>
<dbReference type="Gene3D" id="3.80.10.10">
    <property type="entry name" value="Ribonuclease Inhibitor"/>
    <property type="match status" value="2"/>
</dbReference>
<keyword evidence="2" id="KW-1185">Reference proteome</keyword>